<dbReference type="Proteomes" id="UP000014680">
    <property type="component" value="Unassembled WGS sequence"/>
</dbReference>
<organism evidence="3 4">
    <name type="scientific">Entamoeba invadens IP1</name>
    <dbReference type="NCBI Taxonomy" id="370355"/>
    <lineage>
        <taxon>Eukaryota</taxon>
        <taxon>Amoebozoa</taxon>
        <taxon>Evosea</taxon>
        <taxon>Archamoebae</taxon>
        <taxon>Mastigamoebida</taxon>
        <taxon>Entamoebidae</taxon>
        <taxon>Entamoeba</taxon>
    </lineage>
</organism>
<name>L7FQP6_ENTIV</name>
<dbReference type="GeneID" id="14893683"/>
<reference evidence="3 4" key="1">
    <citation type="submission" date="2012-10" db="EMBL/GenBank/DDBJ databases">
        <authorList>
            <person name="Zafar N."/>
            <person name="Inman J."/>
            <person name="Hall N."/>
            <person name="Lorenzi H."/>
            <person name="Caler E."/>
        </authorList>
    </citation>
    <scope>NUCLEOTIDE SEQUENCE [LARGE SCALE GENOMIC DNA]</scope>
    <source>
        <strain evidence="3 4">IP1</strain>
    </source>
</reference>
<dbReference type="PANTHER" id="PTHR23275:SF100">
    <property type="entry name" value="EGF-LIKE DOMAIN-CONTAINING PROTEIN"/>
    <property type="match status" value="1"/>
</dbReference>
<dbReference type="OrthoDB" id="238681at2759"/>
<dbReference type="SMART" id="SM00181">
    <property type="entry name" value="EGF"/>
    <property type="match status" value="7"/>
</dbReference>
<dbReference type="PANTHER" id="PTHR23275">
    <property type="entry name" value="CABRIOLET.-RELATED"/>
    <property type="match status" value="1"/>
</dbReference>
<dbReference type="AlphaFoldDB" id="L7FQP6"/>
<accession>L7FQP6</accession>
<sequence>MLNFVVIITLVVSANSLKCGNSDEDINCVACSIDASKLDNCVDCIEGFYLDLNNEPNNCIACPSNCSYCNELKCITCNTKFNFTESNVCVSCGNQCDTCEYSNNDKTMLCTSCESGYYLYNNTCNKCSLTGCVECEYIESISDVGCTYCDDSNLVDKFVNVDTHQCETCEEGKLFGNYCDHNISSCEIDNCVFCEQNSTGNNECLRCNTSLYLLQNNTCGPCDGPTDFKYFYTSNYIKYYVCGTCDPNYHCNGCSTNSWGTQICDKCEENYYMDPSDHRCNDCSKGYFNNNQCEYSYYYCNTIISNCVGCRSENESIICTHCYDSYYLNKTDLTCSNCNIGKRYTENNGVYSISYCGECDPVNNCVGCEVNENGEEYCIKCDKGYYIEINGTKCIDCSAGKIIDNKYCDTTPNVCEDEIDNCVRCNKTYYGLDCLQCKGNRVISLLNGCEDCNKGKKVDEHTCSYCSVHRKCSLCHDEINITTNEKNEICDNCTDGYYPNNETGCYIYICNVPFCSTCKTNKECYLCESGYILNDNNECKKIGEDDNNADNHENASETLWVTIVLLFIWAFLL</sequence>
<dbReference type="InterPro" id="IPR006212">
    <property type="entry name" value="Furin_repeat"/>
</dbReference>
<feature type="domain" description="EGF-like" evidence="2">
    <location>
        <begin position="134"/>
        <end position="180"/>
    </location>
</feature>
<dbReference type="SMART" id="SM00261">
    <property type="entry name" value="FU"/>
    <property type="match status" value="4"/>
</dbReference>
<dbReference type="InterPro" id="IPR000742">
    <property type="entry name" value="EGF"/>
</dbReference>
<dbReference type="VEuPathDB" id="AmoebaDB:EIN_108570"/>
<dbReference type="InterPro" id="IPR052798">
    <property type="entry name" value="Giardia_VSA"/>
</dbReference>
<keyword evidence="4" id="KW-1185">Reference proteome</keyword>
<dbReference type="EMBL" id="KB206180">
    <property type="protein sequence ID" value="ELP94695.1"/>
    <property type="molecule type" value="Genomic_DNA"/>
</dbReference>
<feature type="domain" description="EGF-like" evidence="2">
    <location>
        <begin position="91"/>
        <end position="125"/>
    </location>
</feature>
<dbReference type="InterPro" id="IPR036280">
    <property type="entry name" value="Multihaem_cyt_sf"/>
</dbReference>
<feature type="domain" description="EGF-like" evidence="2">
    <location>
        <begin position="509"/>
        <end position="540"/>
    </location>
</feature>
<dbReference type="SUPFAM" id="SSF48695">
    <property type="entry name" value="Multiheme cytochromes"/>
    <property type="match status" value="1"/>
</dbReference>
<feature type="domain" description="EGF-like" evidence="2">
    <location>
        <begin position="465"/>
        <end position="506"/>
    </location>
</feature>
<feature type="domain" description="EGF-like" evidence="2">
    <location>
        <begin position="253"/>
        <end position="294"/>
    </location>
</feature>
<evidence type="ECO:0000313" key="3">
    <source>
        <dbReference type="EMBL" id="ELP94695.1"/>
    </source>
</evidence>
<gene>
    <name evidence="3" type="ORF">EIN_108570</name>
</gene>
<feature type="domain" description="EGF-like" evidence="2">
    <location>
        <begin position="358"/>
        <end position="395"/>
    </location>
</feature>
<dbReference type="InterPro" id="IPR009030">
    <property type="entry name" value="Growth_fac_rcpt_cys_sf"/>
</dbReference>
<protein>
    <recommendedName>
        <fullName evidence="2">EGF-like domain-containing protein</fullName>
    </recommendedName>
</protein>
<keyword evidence="1" id="KW-0732">Signal</keyword>
<feature type="domain" description="EGF-like" evidence="2">
    <location>
        <begin position="299"/>
        <end position="336"/>
    </location>
</feature>
<evidence type="ECO:0000313" key="4">
    <source>
        <dbReference type="Proteomes" id="UP000014680"/>
    </source>
</evidence>
<dbReference type="Gene3D" id="2.10.220.10">
    <property type="entry name" value="Hormone Receptor, Insulin-like Growth Factor Receptor 1, Chain A, domain 2"/>
    <property type="match status" value="1"/>
</dbReference>
<evidence type="ECO:0000256" key="1">
    <source>
        <dbReference type="SAM" id="SignalP"/>
    </source>
</evidence>
<dbReference type="SUPFAM" id="SSF57184">
    <property type="entry name" value="Growth factor receptor domain"/>
    <property type="match status" value="2"/>
</dbReference>
<dbReference type="KEGG" id="eiv:EIN_108570"/>
<feature type="signal peptide" evidence="1">
    <location>
        <begin position="1"/>
        <end position="16"/>
    </location>
</feature>
<feature type="chain" id="PRO_5003974164" description="EGF-like domain-containing protein" evidence="1">
    <location>
        <begin position="17"/>
        <end position="573"/>
    </location>
</feature>
<evidence type="ECO:0000259" key="2">
    <source>
        <dbReference type="SMART" id="SM00181"/>
    </source>
</evidence>
<proteinExistence type="predicted"/>
<dbReference type="RefSeq" id="XP_004261466.1">
    <property type="nucleotide sequence ID" value="XM_004261418.1"/>
</dbReference>